<comment type="caution">
    <text evidence="2">The sequence shown here is derived from an EMBL/GenBank/DDBJ whole genome shotgun (WGS) entry which is preliminary data.</text>
</comment>
<dbReference type="Proteomes" id="UP001597101">
    <property type="component" value="Unassembled WGS sequence"/>
</dbReference>
<evidence type="ECO:0000313" key="2">
    <source>
        <dbReference type="EMBL" id="MFD0917699.1"/>
    </source>
</evidence>
<gene>
    <name evidence="2" type="ORF">ACFQ14_14950</name>
</gene>
<dbReference type="InterPro" id="IPR029041">
    <property type="entry name" value="FAD-linked_oxidoreductase-like"/>
</dbReference>
<organism evidence="2 3">
    <name type="scientific">Pseudahrensia aquimaris</name>
    <dbReference type="NCBI Taxonomy" id="744461"/>
    <lineage>
        <taxon>Bacteria</taxon>
        <taxon>Pseudomonadati</taxon>
        <taxon>Pseudomonadota</taxon>
        <taxon>Alphaproteobacteria</taxon>
        <taxon>Hyphomicrobiales</taxon>
        <taxon>Ahrensiaceae</taxon>
        <taxon>Pseudahrensia</taxon>
    </lineage>
</organism>
<dbReference type="SUPFAM" id="SSF51730">
    <property type="entry name" value="FAD-linked oxidoreductase"/>
    <property type="match status" value="1"/>
</dbReference>
<keyword evidence="3" id="KW-1185">Reference proteome</keyword>
<evidence type="ECO:0000313" key="3">
    <source>
        <dbReference type="Proteomes" id="UP001597101"/>
    </source>
</evidence>
<keyword evidence="1" id="KW-0560">Oxidoreductase</keyword>
<dbReference type="RefSeq" id="WP_377213553.1">
    <property type="nucleotide sequence ID" value="NZ_JBHTJV010000025.1"/>
</dbReference>
<sequence length="282" mass="29917">MSKHISASMEVSAKHVHDGKLQAGMFPHGTRVYITDVGVDPVADIIKATRAITDMGYHAVPHIPARRIESQNALESRLSGLVNEGGTNDILVIAGEADRQMGPFSQSLEVLQSGLVDKLGIAHVAIGGHPEGNAAYSGRDVMEVLKEKVAFASQMDAELRLTTQFGFDGPKFVQWANDVKAAGIDAPIHLGVAGPAKITTLIKYAAMCGVGNSLNFFKKRTSAIAALATKHSPEDVVKPIEASWASGENNIAQLHVFPFGGLQASADWLKERGSFAPAENAA</sequence>
<dbReference type="Gene3D" id="3.20.20.220">
    <property type="match status" value="1"/>
</dbReference>
<proteinExistence type="predicted"/>
<evidence type="ECO:0000256" key="1">
    <source>
        <dbReference type="ARBA" id="ARBA00023002"/>
    </source>
</evidence>
<reference evidence="3" key="1">
    <citation type="journal article" date="2019" name="Int. J. Syst. Evol. Microbiol.">
        <title>The Global Catalogue of Microorganisms (GCM) 10K type strain sequencing project: providing services to taxonomists for standard genome sequencing and annotation.</title>
        <authorList>
            <consortium name="The Broad Institute Genomics Platform"/>
            <consortium name="The Broad Institute Genome Sequencing Center for Infectious Disease"/>
            <person name="Wu L."/>
            <person name="Ma J."/>
        </authorList>
    </citation>
    <scope>NUCLEOTIDE SEQUENCE [LARGE SCALE GENOMIC DNA]</scope>
    <source>
        <strain evidence="3">CCUG 60023</strain>
    </source>
</reference>
<dbReference type="EMBL" id="JBHTJV010000025">
    <property type="protein sequence ID" value="MFD0917699.1"/>
    <property type="molecule type" value="Genomic_DNA"/>
</dbReference>
<accession>A0ABW3FLG7</accession>
<name>A0ABW3FLG7_9HYPH</name>
<protein>
    <submittedName>
        <fullName evidence="2">Methylenetetrahydrofolate reductase</fullName>
    </submittedName>
</protein>